<protein>
    <recommendedName>
        <fullName evidence="6">Tetratricopeptide repeat protein</fullName>
    </recommendedName>
</protein>
<dbReference type="SMART" id="SM00028">
    <property type="entry name" value="TPR"/>
    <property type="match status" value="9"/>
</dbReference>
<keyword evidence="2 3" id="KW-0802">TPR repeat</keyword>
<gene>
    <name evidence="4" type="ORF">SOIL9_77070</name>
</gene>
<evidence type="ECO:0000256" key="1">
    <source>
        <dbReference type="ARBA" id="ARBA00022737"/>
    </source>
</evidence>
<dbReference type="PROSITE" id="PS50005">
    <property type="entry name" value="TPR"/>
    <property type="match status" value="1"/>
</dbReference>
<reference evidence="4 5" key="1">
    <citation type="submission" date="2019-05" db="EMBL/GenBank/DDBJ databases">
        <authorList>
            <consortium name="Science for Life Laboratories"/>
        </authorList>
    </citation>
    <scope>NUCLEOTIDE SEQUENCE [LARGE SCALE GENOMIC DNA]</scope>
    <source>
        <strain evidence="4">Soil9</strain>
    </source>
</reference>
<proteinExistence type="predicted"/>
<evidence type="ECO:0008006" key="6">
    <source>
        <dbReference type="Google" id="ProtNLM"/>
    </source>
</evidence>
<evidence type="ECO:0000256" key="2">
    <source>
        <dbReference type="ARBA" id="ARBA00022803"/>
    </source>
</evidence>
<dbReference type="InterPro" id="IPR011990">
    <property type="entry name" value="TPR-like_helical_dom_sf"/>
</dbReference>
<organism evidence="4 5">
    <name type="scientific">Gemmata massiliana</name>
    <dbReference type="NCBI Taxonomy" id="1210884"/>
    <lineage>
        <taxon>Bacteria</taxon>
        <taxon>Pseudomonadati</taxon>
        <taxon>Planctomycetota</taxon>
        <taxon>Planctomycetia</taxon>
        <taxon>Gemmatales</taxon>
        <taxon>Gemmataceae</taxon>
        <taxon>Gemmata</taxon>
    </lineage>
</organism>
<dbReference type="KEGG" id="gms:SOIL9_77070"/>
<dbReference type="PANTHER" id="PTHR45586">
    <property type="entry name" value="TPR REPEAT-CONTAINING PROTEIN PA4667"/>
    <property type="match status" value="1"/>
</dbReference>
<dbReference type="InterPro" id="IPR051012">
    <property type="entry name" value="CellSynth/LPSAsmb/PSIAsmb"/>
</dbReference>
<dbReference type="AlphaFoldDB" id="A0A6P2DGN8"/>
<dbReference type="PANTHER" id="PTHR45586:SF1">
    <property type="entry name" value="LIPOPOLYSACCHARIDE ASSEMBLY PROTEIN B"/>
    <property type="match status" value="1"/>
</dbReference>
<dbReference type="Gene3D" id="1.25.40.10">
    <property type="entry name" value="Tetratricopeptide repeat domain"/>
    <property type="match status" value="5"/>
</dbReference>
<dbReference type="SUPFAM" id="SSF48452">
    <property type="entry name" value="TPR-like"/>
    <property type="match status" value="4"/>
</dbReference>
<dbReference type="InterPro" id="IPR019734">
    <property type="entry name" value="TPR_rpt"/>
</dbReference>
<name>A0A6P2DGN8_9BACT</name>
<keyword evidence="1" id="KW-0677">Repeat</keyword>
<dbReference type="EMBL" id="LR593886">
    <property type="protein sequence ID" value="VTS01866.1"/>
    <property type="molecule type" value="Genomic_DNA"/>
</dbReference>
<dbReference type="RefSeq" id="WP_162672580.1">
    <property type="nucleotide sequence ID" value="NZ_LR593886.1"/>
</dbReference>
<evidence type="ECO:0000313" key="4">
    <source>
        <dbReference type="EMBL" id="VTS01866.1"/>
    </source>
</evidence>
<evidence type="ECO:0000256" key="3">
    <source>
        <dbReference type="PROSITE-ProRule" id="PRU00339"/>
    </source>
</evidence>
<dbReference type="Pfam" id="PF13432">
    <property type="entry name" value="TPR_16"/>
    <property type="match status" value="3"/>
</dbReference>
<accession>A0A6P2DGN8</accession>
<dbReference type="Proteomes" id="UP000464178">
    <property type="component" value="Chromosome"/>
</dbReference>
<sequence>MVASLFVGAVLYVSAEPVAPGMTEVHRDALARFGAGIWNLRRERLLTAAKQLEAAAKQDPDAVEPLRELAKLYAQLGRDPEAIKLARKILDKDPDDYDTALLLGRLLSNVGETEGALIAVKLACQSKALTERPEKAVRAFRDLAALSEKAKDLSTAEAALRKAVGLVTEGRAAVVALAAFTPKEADSEAADCLEQLGHLLVKRRKFASAVEAYTDAAKLFADPKKADDALSAARLNWNLSGALQAQGDAVTALRYLEDFLKLRPQAPEPYQRFAKLLRAANRSDDVVPQLRKLAERDEKNRSLVAVLAAEIANDPASRREADELFKALTGLTADPKVIAVMVRSHLDTRRPGEIIADLDRSFALLEEKKKDKPEAPVTAEARAFAAEKARAIADSFQNDADGVSALLRAAAEELRAGTKRNHGTYYFLGTLASRHHRLDLAAAQYRQAALRAPKESQVDAYSALIEVLWFAGKPGEVETVCRDGLDSPGVQIAPVFFNYHLARALAEQGKASAAIATADKAILQAADTDRLAVRLGKHRVLRILGQWTDAIDYGKKLAEEFDSPADRPKVRYAQSGAYWGAKKSTEAEALLRAILDADADDATACNDLGYHLAEQGRNLDEAERLVRHAIELDRIERQKSGSVESDSAAYRDSLGWVLFRQGKFANARAELENALTLFGGDTDATVWDHLGDVLFRLNEKPKAKSAWEKAKELYEADLRLSARGRQDGRLDEVKRKLARIP</sequence>
<keyword evidence="5" id="KW-1185">Reference proteome</keyword>
<evidence type="ECO:0000313" key="5">
    <source>
        <dbReference type="Proteomes" id="UP000464178"/>
    </source>
</evidence>
<feature type="repeat" description="TPR" evidence="3">
    <location>
        <begin position="63"/>
        <end position="96"/>
    </location>
</feature>